<accession>A0A0N4UBY7</accession>
<evidence type="ECO:0000313" key="3">
    <source>
        <dbReference type="Proteomes" id="UP000274756"/>
    </source>
</evidence>
<dbReference type="AlphaFoldDB" id="A0A0N4UBY7"/>
<dbReference type="Proteomes" id="UP000038040">
    <property type="component" value="Unplaced"/>
</dbReference>
<dbReference type="EMBL" id="UYYG01001170">
    <property type="protein sequence ID" value="VDN58656.1"/>
    <property type="molecule type" value="Genomic_DNA"/>
</dbReference>
<evidence type="ECO:0000313" key="2">
    <source>
        <dbReference type="Proteomes" id="UP000038040"/>
    </source>
</evidence>
<proteinExistence type="predicted"/>
<reference evidence="4" key="1">
    <citation type="submission" date="2017-02" db="UniProtKB">
        <authorList>
            <consortium name="WormBaseParasite"/>
        </authorList>
    </citation>
    <scope>IDENTIFICATION</scope>
</reference>
<dbReference type="Proteomes" id="UP000274756">
    <property type="component" value="Unassembled WGS sequence"/>
</dbReference>
<dbReference type="WBParaSite" id="DME_0000474601-mRNA-1">
    <property type="protein sequence ID" value="DME_0000474601-mRNA-1"/>
    <property type="gene ID" value="DME_0000474601"/>
</dbReference>
<gene>
    <name evidence="1" type="ORF">DME_LOCUS8629</name>
</gene>
<evidence type="ECO:0000313" key="1">
    <source>
        <dbReference type="EMBL" id="VDN58656.1"/>
    </source>
</evidence>
<evidence type="ECO:0000313" key="4">
    <source>
        <dbReference type="WBParaSite" id="DME_0000474601-mRNA-1"/>
    </source>
</evidence>
<keyword evidence="3" id="KW-1185">Reference proteome</keyword>
<reference evidence="1 3" key="2">
    <citation type="submission" date="2018-11" db="EMBL/GenBank/DDBJ databases">
        <authorList>
            <consortium name="Pathogen Informatics"/>
        </authorList>
    </citation>
    <scope>NUCLEOTIDE SEQUENCE [LARGE SCALE GENOMIC DNA]</scope>
</reference>
<sequence>MLYKALLKIREFHWNLKKFFSGFLKIFLSSFRYLIEAI</sequence>
<organism evidence="2 4">
    <name type="scientific">Dracunculus medinensis</name>
    <name type="common">Guinea worm</name>
    <dbReference type="NCBI Taxonomy" id="318479"/>
    <lineage>
        <taxon>Eukaryota</taxon>
        <taxon>Metazoa</taxon>
        <taxon>Ecdysozoa</taxon>
        <taxon>Nematoda</taxon>
        <taxon>Chromadorea</taxon>
        <taxon>Rhabditida</taxon>
        <taxon>Spirurina</taxon>
        <taxon>Dracunculoidea</taxon>
        <taxon>Dracunculidae</taxon>
        <taxon>Dracunculus</taxon>
    </lineage>
</organism>
<protein>
    <submittedName>
        <fullName evidence="1 4">Uncharacterized protein</fullName>
    </submittedName>
</protein>
<name>A0A0N4UBY7_DRAME</name>